<sequence>MSQITLKQGVEAYLKRKLPEISSVEAV</sequence>
<gene>
    <name evidence="1" type="ordered locus">STHERM_c22530</name>
</gene>
<dbReference type="EMBL" id="CP001698">
    <property type="protein sequence ID" value="ADN03175.1"/>
    <property type="molecule type" value="Genomic_DNA"/>
</dbReference>
<reference evidence="1 2" key="2">
    <citation type="journal article" date="2010" name="J. Bacteriol.">
        <title>Genome sequence of the polysaccharide-degrading, thermophilic anaerobe Spirochaeta thermophila DSM 6192.</title>
        <authorList>
            <person name="Angelov A."/>
            <person name="Liebl S."/>
            <person name="Ballschmiter M."/>
            <person name="Bomeke M."/>
            <person name="Lehmann R."/>
            <person name="Liesegang H."/>
            <person name="Daniel R."/>
            <person name="Liebl W."/>
        </authorList>
    </citation>
    <scope>NUCLEOTIDE SEQUENCE [LARGE SCALE GENOMIC DNA]</scope>
    <source>
        <strain evidence="2">ATCC 49972 / DSM 6192 / RI 19.B1</strain>
    </source>
</reference>
<dbReference type="AlphaFoldDB" id="E0RRS1"/>
<reference key="1">
    <citation type="submission" date="2009-08" db="EMBL/GenBank/DDBJ databases">
        <title>The genome sequence of Spirochaeta thermophila DSM6192.</title>
        <authorList>
            <person name="Angelov A."/>
            <person name="Mientus M."/>
            <person name="Wittenberg S."/>
            <person name="Lehmann R."/>
            <person name="Liesegang H."/>
            <person name="Daniel R."/>
            <person name="Liebl W."/>
        </authorList>
    </citation>
    <scope>NUCLEOTIDE SEQUENCE</scope>
    <source>
        <strain>DSM 6192</strain>
    </source>
</reference>
<dbReference type="Proteomes" id="UP000001296">
    <property type="component" value="Chromosome"/>
</dbReference>
<dbReference type="KEGG" id="sta:STHERM_c22530"/>
<name>E0RRS1_WINT6</name>
<evidence type="ECO:0000313" key="1">
    <source>
        <dbReference type="EMBL" id="ADN03175.1"/>
    </source>
</evidence>
<proteinExistence type="predicted"/>
<dbReference type="InterPro" id="IPR034904">
    <property type="entry name" value="FSCA_dom_sf"/>
</dbReference>
<dbReference type="HOGENOM" id="CLU_3415032_0_0_12"/>
<accession>E0RRS1</accession>
<protein>
    <submittedName>
        <fullName evidence="1">Uncharacterized protein</fullName>
    </submittedName>
</protein>
<evidence type="ECO:0000313" key="2">
    <source>
        <dbReference type="Proteomes" id="UP000001296"/>
    </source>
</evidence>
<dbReference type="PaxDb" id="665571-STHERM_c22530"/>
<dbReference type="Gene3D" id="3.30.300.130">
    <property type="entry name" value="Fe-S cluster assembly (FSCA)"/>
    <property type="match status" value="1"/>
</dbReference>
<organism evidence="1 2">
    <name type="scientific">Winmispira thermophila (strain ATCC 49972 / DSM 6192 / RI 19.B1)</name>
    <name type="common">Spirochaeta thermophila</name>
    <dbReference type="NCBI Taxonomy" id="665571"/>
    <lineage>
        <taxon>Bacteria</taxon>
        <taxon>Pseudomonadati</taxon>
        <taxon>Spirochaetota</taxon>
        <taxon>Spirochaetia</taxon>
        <taxon>Winmispirales</taxon>
        <taxon>Winmispiraceae</taxon>
        <taxon>Winmispira</taxon>
    </lineage>
</organism>